<dbReference type="InterPro" id="IPR011047">
    <property type="entry name" value="Quinoprotein_ADH-like_sf"/>
</dbReference>
<dbReference type="Gene3D" id="2.130.10.10">
    <property type="entry name" value="YVTN repeat-like/Quinoprotein amine dehydrogenase"/>
    <property type="match status" value="1"/>
</dbReference>
<dbReference type="EMBL" id="PVNP01000096">
    <property type="protein sequence ID" value="PRO73624.1"/>
    <property type="molecule type" value="Genomic_DNA"/>
</dbReference>
<dbReference type="InterPro" id="IPR015943">
    <property type="entry name" value="WD40/YVTN_repeat-like_dom_sf"/>
</dbReference>
<protein>
    <recommendedName>
        <fullName evidence="1">Pyrrolo-quinoline quinone repeat domain-containing protein</fullName>
    </recommendedName>
</protein>
<dbReference type="OrthoDB" id="675304at2"/>
<accession>A0A2S9VB21</accession>
<evidence type="ECO:0000313" key="3">
    <source>
        <dbReference type="Proteomes" id="UP000238949"/>
    </source>
</evidence>
<comment type="caution">
    <text evidence="2">The sequence shown here is derived from an EMBL/GenBank/DDBJ whole genome shotgun (WGS) entry which is preliminary data.</text>
</comment>
<dbReference type="RefSeq" id="WP_105934554.1">
    <property type="nucleotide sequence ID" value="NZ_PVNP01000096.1"/>
</dbReference>
<dbReference type="SUPFAM" id="SSF50998">
    <property type="entry name" value="Quinoprotein alcohol dehydrogenase-like"/>
    <property type="match status" value="1"/>
</dbReference>
<feature type="domain" description="Pyrrolo-quinoline quinone repeat" evidence="1">
    <location>
        <begin position="9"/>
        <end position="75"/>
    </location>
</feature>
<name>A0A2S9VB21_9ALTE</name>
<dbReference type="Proteomes" id="UP000238949">
    <property type="component" value="Unassembled WGS sequence"/>
</dbReference>
<sequence>MEKLFLGIKGQLVCLDKASGDKLWATKLKSTSGVTNLLFEDDKVFAYSGGHLFCVAAKDGKVLWENKLDGLGYGPCIIASENQNASLIADQLQAQQASAATAGVIAATAGSASANGSD</sequence>
<reference evidence="3" key="1">
    <citation type="journal article" date="2020" name="Int. J. Syst. Evol. Microbiol.">
        <title>Alteromonas alba sp. nov., a marine bacterium isolated from the seawater of the West Pacific Ocean.</title>
        <authorList>
            <person name="Sun C."/>
            <person name="Wu Y.-H."/>
            <person name="Xamxidin M."/>
            <person name="Cheng H."/>
            <person name="Xu X.-W."/>
        </authorList>
    </citation>
    <scope>NUCLEOTIDE SEQUENCE [LARGE SCALE GENOMIC DNA]</scope>
    <source>
        <strain evidence="3">190</strain>
    </source>
</reference>
<dbReference type="Pfam" id="PF13360">
    <property type="entry name" value="PQQ_2"/>
    <property type="match status" value="1"/>
</dbReference>
<organism evidence="2 3">
    <name type="scientific">Alteromonas alba</name>
    <dbReference type="NCBI Taxonomy" id="2079529"/>
    <lineage>
        <taxon>Bacteria</taxon>
        <taxon>Pseudomonadati</taxon>
        <taxon>Pseudomonadota</taxon>
        <taxon>Gammaproteobacteria</taxon>
        <taxon>Alteromonadales</taxon>
        <taxon>Alteromonadaceae</taxon>
        <taxon>Alteromonas/Salinimonas group</taxon>
        <taxon>Alteromonas</taxon>
    </lineage>
</organism>
<evidence type="ECO:0000313" key="2">
    <source>
        <dbReference type="EMBL" id="PRO73624.1"/>
    </source>
</evidence>
<dbReference type="AlphaFoldDB" id="A0A2S9VB21"/>
<dbReference type="InterPro" id="IPR002372">
    <property type="entry name" value="PQQ_rpt_dom"/>
</dbReference>
<evidence type="ECO:0000259" key="1">
    <source>
        <dbReference type="Pfam" id="PF13360"/>
    </source>
</evidence>
<keyword evidence="3" id="KW-1185">Reference proteome</keyword>
<proteinExistence type="predicted"/>
<gene>
    <name evidence="2" type="ORF">C6Y40_10520</name>
</gene>